<protein>
    <submittedName>
        <fullName evidence="4">Uncharacterized protein</fullName>
    </submittedName>
</protein>
<accession>A0AAW2WZY3</accession>
<dbReference type="PANTHER" id="PTHR48059:SF4">
    <property type="entry name" value="POLYGALACTURONASE INHIBITOR 1-RELATED"/>
    <property type="match status" value="1"/>
</dbReference>
<dbReference type="AlphaFoldDB" id="A0AAW2WZY3"/>
<evidence type="ECO:0000256" key="2">
    <source>
        <dbReference type="ARBA" id="ARBA00022614"/>
    </source>
</evidence>
<evidence type="ECO:0000313" key="4">
    <source>
        <dbReference type="EMBL" id="KAL0446933.1"/>
    </source>
</evidence>
<dbReference type="InterPro" id="IPR032675">
    <property type="entry name" value="LRR_dom_sf"/>
</dbReference>
<reference evidence="4" key="1">
    <citation type="submission" date="2020-06" db="EMBL/GenBank/DDBJ databases">
        <authorList>
            <person name="Li T."/>
            <person name="Hu X."/>
            <person name="Zhang T."/>
            <person name="Song X."/>
            <person name="Zhang H."/>
            <person name="Dai N."/>
            <person name="Sheng W."/>
            <person name="Hou X."/>
            <person name="Wei L."/>
        </authorList>
    </citation>
    <scope>NUCLEOTIDE SEQUENCE</scope>
    <source>
        <strain evidence="4">KEN1</strain>
        <tissue evidence="4">Leaf</tissue>
    </source>
</reference>
<gene>
    <name evidence="4" type="ORF">Slati_1821200</name>
</gene>
<keyword evidence="2" id="KW-0433">Leucine-rich repeat</keyword>
<sequence>MSLTGGIPESITGLKGLRFLGLNDNKLTGDIPSKLASLPNVSALYLHGNNLTGEIKFSVVLWETGEAFWGLGIIPNYAIPLG</sequence>
<evidence type="ECO:0000256" key="1">
    <source>
        <dbReference type="ARBA" id="ARBA00004196"/>
    </source>
</evidence>
<evidence type="ECO:0000256" key="3">
    <source>
        <dbReference type="ARBA" id="ARBA00022737"/>
    </source>
</evidence>
<name>A0AAW2WZY3_9LAMI</name>
<reference evidence="4" key="2">
    <citation type="journal article" date="2024" name="Plant">
        <title>Genomic evolution and insights into agronomic trait innovations of Sesamum species.</title>
        <authorList>
            <person name="Miao H."/>
            <person name="Wang L."/>
            <person name="Qu L."/>
            <person name="Liu H."/>
            <person name="Sun Y."/>
            <person name="Le M."/>
            <person name="Wang Q."/>
            <person name="Wei S."/>
            <person name="Zheng Y."/>
            <person name="Lin W."/>
            <person name="Duan Y."/>
            <person name="Cao H."/>
            <person name="Xiong S."/>
            <person name="Wang X."/>
            <person name="Wei L."/>
            <person name="Li C."/>
            <person name="Ma Q."/>
            <person name="Ju M."/>
            <person name="Zhao R."/>
            <person name="Li G."/>
            <person name="Mu C."/>
            <person name="Tian Q."/>
            <person name="Mei H."/>
            <person name="Zhang T."/>
            <person name="Gao T."/>
            <person name="Zhang H."/>
        </authorList>
    </citation>
    <scope>NUCLEOTIDE SEQUENCE</scope>
    <source>
        <strain evidence="4">KEN1</strain>
    </source>
</reference>
<dbReference type="Pfam" id="PF12799">
    <property type="entry name" value="LRR_4"/>
    <property type="match status" value="1"/>
</dbReference>
<keyword evidence="3" id="KW-0677">Repeat</keyword>
<dbReference type="SUPFAM" id="SSF52058">
    <property type="entry name" value="L domain-like"/>
    <property type="match status" value="1"/>
</dbReference>
<comment type="subcellular location">
    <subcellularLocation>
        <location evidence="1">Cell envelope</location>
    </subcellularLocation>
</comment>
<dbReference type="EMBL" id="JACGWN010000006">
    <property type="protein sequence ID" value="KAL0446933.1"/>
    <property type="molecule type" value="Genomic_DNA"/>
</dbReference>
<comment type="caution">
    <text evidence="4">The sequence shown here is derived from an EMBL/GenBank/DDBJ whole genome shotgun (WGS) entry which is preliminary data.</text>
</comment>
<dbReference type="InterPro" id="IPR051848">
    <property type="entry name" value="PGIP"/>
</dbReference>
<dbReference type="PANTHER" id="PTHR48059">
    <property type="entry name" value="POLYGALACTURONASE INHIBITOR 1"/>
    <property type="match status" value="1"/>
</dbReference>
<proteinExistence type="predicted"/>
<dbReference type="Gene3D" id="3.80.10.10">
    <property type="entry name" value="Ribonuclease Inhibitor"/>
    <property type="match status" value="1"/>
</dbReference>
<organism evidence="4">
    <name type="scientific">Sesamum latifolium</name>
    <dbReference type="NCBI Taxonomy" id="2727402"/>
    <lineage>
        <taxon>Eukaryota</taxon>
        <taxon>Viridiplantae</taxon>
        <taxon>Streptophyta</taxon>
        <taxon>Embryophyta</taxon>
        <taxon>Tracheophyta</taxon>
        <taxon>Spermatophyta</taxon>
        <taxon>Magnoliopsida</taxon>
        <taxon>eudicotyledons</taxon>
        <taxon>Gunneridae</taxon>
        <taxon>Pentapetalae</taxon>
        <taxon>asterids</taxon>
        <taxon>lamiids</taxon>
        <taxon>Lamiales</taxon>
        <taxon>Pedaliaceae</taxon>
        <taxon>Sesamum</taxon>
    </lineage>
</organism>
<dbReference type="InterPro" id="IPR025875">
    <property type="entry name" value="Leu-rich_rpt_4"/>
</dbReference>